<dbReference type="PANTHER" id="PTHR10057">
    <property type="entry name" value="PERIPHERAL-TYPE BENZODIAZEPINE RECEPTOR"/>
    <property type="match status" value="1"/>
</dbReference>
<reference evidence="7 8" key="1">
    <citation type="submission" date="2017-05" db="EMBL/GenBank/DDBJ databases">
        <title>The Genome Sequence of Enterococcus sp. 8G7_MSG3316.</title>
        <authorList>
            <consortium name="The Broad Institute Genomics Platform"/>
            <consortium name="The Broad Institute Genomic Center for Infectious Diseases"/>
            <person name="Earl A."/>
            <person name="Manson A."/>
            <person name="Schwartman J."/>
            <person name="Gilmore M."/>
            <person name="Abouelleil A."/>
            <person name="Cao P."/>
            <person name="Chapman S."/>
            <person name="Cusick C."/>
            <person name="Shea T."/>
            <person name="Young S."/>
            <person name="Neafsey D."/>
            <person name="Nusbaum C."/>
            <person name="Birren B."/>
        </authorList>
    </citation>
    <scope>NUCLEOTIDE SEQUENCE [LARGE SCALE GENOMIC DNA]</scope>
    <source>
        <strain evidence="7 8">8G7_MSG3316</strain>
    </source>
</reference>
<proteinExistence type="inferred from homology"/>
<dbReference type="InterPro" id="IPR004307">
    <property type="entry name" value="TspO_MBR"/>
</dbReference>
<evidence type="ECO:0008006" key="9">
    <source>
        <dbReference type="Google" id="ProtNLM"/>
    </source>
</evidence>
<evidence type="ECO:0000256" key="6">
    <source>
        <dbReference type="SAM" id="Phobius"/>
    </source>
</evidence>
<comment type="caution">
    <text evidence="7">The sequence shown here is derived from an EMBL/GenBank/DDBJ whole genome shotgun (WGS) entry which is preliminary data.</text>
</comment>
<gene>
    <name evidence="7" type="ORF">A5886_000144</name>
</gene>
<dbReference type="OrthoDB" id="9795496at2"/>
<dbReference type="CDD" id="cd15904">
    <property type="entry name" value="TSPO_MBR"/>
    <property type="match status" value="1"/>
</dbReference>
<evidence type="ECO:0000256" key="3">
    <source>
        <dbReference type="ARBA" id="ARBA00022692"/>
    </source>
</evidence>
<keyword evidence="5 6" id="KW-0472">Membrane</keyword>
<evidence type="ECO:0000313" key="7">
    <source>
        <dbReference type="EMBL" id="OTN75100.1"/>
    </source>
</evidence>
<accession>A0A242A2G8</accession>
<dbReference type="FunFam" id="1.20.1260.100:FF:000001">
    <property type="entry name" value="translocator protein 2"/>
    <property type="match status" value="1"/>
</dbReference>
<dbReference type="EMBL" id="NGKU01000001">
    <property type="protein sequence ID" value="OTN75100.1"/>
    <property type="molecule type" value="Genomic_DNA"/>
</dbReference>
<comment type="subcellular location">
    <subcellularLocation>
        <location evidence="1">Membrane</location>
        <topology evidence="1">Multi-pass membrane protein</topology>
    </subcellularLocation>
</comment>
<feature type="transmembrane region" description="Helical" evidence="6">
    <location>
        <begin position="77"/>
        <end position="96"/>
    </location>
</feature>
<dbReference type="PANTHER" id="PTHR10057:SF0">
    <property type="entry name" value="TRANSLOCATOR PROTEIN"/>
    <property type="match status" value="1"/>
</dbReference>
<dbReference type="PIRSF" id="PIRSF005859">
    <property type="entry name" value="PBR"/>
    <property type="match status" value="1"/>
</dbReference>
<keyword evidence="4 6" id="KW-1133">Transmembrane helix</keyword>
<dbReference type="Gene3D" id="1.20.1260.100">
    <property type="entry name" value="TspO/MBR protein"/>
    <property type="match status" value="1"/>
</dbReference>
<dbReference type="Proteomes" id="UP000195043">
    <property type="component" value="Unassembled WGS sequence"/>
</dbReference>
<feature type="transmembrane region" description="Helical" evidence="6">
    <location>
        <begin position="40"/>
        <end position="65"/>
    </location>
</feature>
<dbReference type="GO" id="GO:0016020">
    <property type="term" value="C:membrane"/>
    <property type="evidence" value="ECO:0007669"/>
    <property type="project" value="UniProtKB-SubCell"/>
</dbReference>
<name>A0A242A2G8_9ENTE</name>
<evidence type="ECO:0000313" key="8">
    <source>
        <dbReference type="Proteomes" id="UP000195043"/>
    </source>
</evidence>
<dbReference type="AlphaFoldDB" id="A0A242A2G8"/>
<organism evidence="7 8">
    <name type="scientific">Candidatus Enterococcus testudinis</name>
    <dbReference type="NCBI Taxonomy" id="1834191"/>
    <lineage>
        <taxon>Bacteria</taxon>
        <taxon>Bacillati</taxon>
        <taxon>Bacillota</taxon>
        <taxon>Bacilli</taxon>
        <taxon>Lactobacillales</taxon>
        <taxon>Enterococcaceae</taxon>
        <taxon>Enterococcus</taxon>
    </lineage>
</organism>
<comment type="similarity">
    <text evidence="2">Belongs to the TspO/BZRP family.</text>
</comment>
<dbReference type="GO" id="GO:0033013">
    <property type="term" value="P:tetrapyrrole metabolic process"/>
    <property type="evidence" value="ECO:0007669"/>
    <property type="project" value="UniProtKB-ARBA"/>
</dbReference>
<evidence type="ECO:0000256" key="4">
    <source>
        <dbReference type="ARBA" id="ARBA00022989"/>
    </source>
</evidence>
<keyword evidence="3 6" id="KW-0812">Transmembrane</keyword>
<dbReference type="STRING" id="1834191.A5886_000144"/>
<dbReference type="RefSeq" id="WP_086273198.1">
    <property type="nucleotide sequence ID" value="NZ_NGKU01000001.1"/>
</dbReference>
<keyword evidence="8" id="KW-1185">Reference proteome</keyword>
<dbReference type="Pfam" id="PF03073">
    <property type="entry name" value="TspO_MBR"/>
    <property type="match status" value="1"/>
</dbReference>
<feature type="transmembrane region" description="Helical" evidence="6">
    <location>
        <begin position="102"/>
        <end position="123"/>
    </location>
</feature>
<sequence>MKVILWLVCVIGIEATGMISSLFAGDIAGVYGQMDKPFLAPPGSIIGIVWTILYAFMGTALYFLITAKVNPLFKKQAYLFFGIQQVLNFLWSIVFFGWQAYWAGTVVIILLILSVIVCMVLFARVDKKALYLFVPYLIWCLYAGYLTIGLTLLNT</sequence>
<evidence type="ECO:0000256" key="5">
    <source>
        <dbReference type="ARBA" id="ARBA00023136"/>
    </source>
</evidence>
<feature type="transmembrane region" description="Helical" evidence="6">
    <location>
        <begin position="130"/>
        <end position="153"/>
    </location>
</feature>
<evidence type="ECO:0000256" key="1">
    <source>
        <dbReference type="ARBA" id="ARBA00004141"/>
    </source>
</evidence>
<protein>
    <recommendedName>
        <fullName evidence="9">Tryptophan-rich sensory protein</fullName>
    </recommendedName>
</protein>
<evidence type="ECO:0000256" key="2">
    <source>
        <dbReference type="ARBA" id="ARBA00007524"/>
    </source>
</evidence>
<dbReference type="InterPro" id="IPR038330">
    <property type="entry name" value="TspO/MBR-related_sf"/>
</dbReference>